<gene>
    <name evidence="1" type="ORF">Bpfe_028622</name>
</gene>
<dbReference type="AlphaFoldDB" id="A0AAD8AU32"/>
<reference evidence="1" key="1">
    <citation type="journal article" date="2023" name="PLoS Negl. Trop. Dis.">
        <title>A genome sequence for Biomphalaria pfeifferi, the major vector snail for the human-infecting parasite Schistosoma mansoni.</title>
        <authorList>
            <person name="Bu L."/>
            <person name="Lu L."/>
            <person name="Laidemitt M.R."/>
            <person name="Zhang S.M."/>
            <person name="Mutuku M."/>
            <person name="Mkoji G."/>
            <person name="Steinauer M."/>
            <person name="Loker E.S."/>
        </authorList>
    </citation>
    <scope>NUCLEOTIDE SEQUENCE</scope>
    <source>
        <strain evidence="1">KasaAsao</strain>
    </source>
</reference>
<dbReference type="Proteomes" id="UP001233172">
    <property type="component" value="Unassembled WGS sequence"/>
</dbReference>
<dbReference type="EMBL" id="JASAOG010000256">
    <property type="protein sequence ID" value="KAK0041902.1"/>
    <property type="molecule type" value="Genomic_DNA"/>
</dbReference>
<name>A0AAD8AU32_BIOPF</name>
<proteinExistence type="predicted"/>
<reference evidence="1" key="2">
    <citation type="submission" date="2023-04" db="EMBL/GenBank/DDBJ databases">
        <authorList>
            <person name="Bu L."/>
            <person name="Lu L."/>
            <person name="Laidemitt M.R."/>
            <person name="Zhang S.M."/>
            <person name="Mutuku M."/>
            <person name="Mkoji G."/>
            <person name="Steinauer M."/>
            <person name="Loker E.S."/>
        </authorList>
    </citation>
    <scope>NUCLEOTIDE SEQUENCE</scope>
    <source>
        <strain evidence="1">KasaAsao</strain>
        <tissue evidence="1">Whole Snail</tissue>
    </source>
</reference>
<protein>
    <submittedName>
        <fullName evidence="1">Ras-specific guanine nucleotide-releasing factor RalGPS2-like X4</fullName>
    </submittedName>
</protein>
<comment type="caution">
    <text evidence="1">The sequence shown here is derived from an EMBL/GenBank/DDBJ whole genome shotgun (WGS) entry which is preliminary data.</text>
</comment>
<sequence length="88" mass="9649">MMRVCVGVGDKMITGGKHVTALRVLTSDKVECGDARQSTLYSPESSVLDIDLRPSSGVSTLWGTFILQTSHLEIMERGKNVVRLVWGK</sequence>
<accession>A0AAD8AU32</accession>
<keyword evidence="2" id="KW-1185">Reference proteome</keyword>
<evidence type="ECO:0000313" key="2">
    <source>
        <dbReference type="Proteomes" id="UP001233172"/>
    </source>
</evidence>
<feature type="non-terminal residue" evidence="1">
    <location>
        <position position="88"/>
    </location>
</feature>
<organism evidence="1 2">
    <name type="scientific">Biomphalaria pfeifferi</name>
    <name type="common">Bloodfluke planorb</name>
    <name type="synonym">Freshwater snail</name>
    <dbReference type="NCBI Taxonomy" id="112525"/>
    <lineage>
        <taxon>Eukaryota</taxon>
        <taxon>Metazoa</taxon>
        <taxon>Spiralia</taxon>
        <taxon>Lophotrochozoa</taxon>
        <taxon>Mollusca</taxon>
        <taxon>Gastropoda</taxon>
        <taxon>Heterobranchia</taxon>
        <taxon>Euthyneura</taxon>
        <taxon>Panpulmonata</taxon>
        <taxon>Hygrophila</taxon>
        <taxon>Lymnaeoidea</taxon>
        <taxon>Planorbidae</taxon>
        <taxon>Biomphalaria</taxon>
    </lineage>
</organism>
<evidence type="ECO:0000313" key="1">
    <source>
        <dbReference type="EMBL" id="KAK0041902.1"/>
    </source>
</evidence>